<evidence type="ECO:0000313" key="2">
    <source>
        <dbReference type="Proteomes" id="UP000250321"/>
    </source>
</evidence>
<organism evidence="1 2">
    <name type="scientific">Prunus yedoensis var. nudiflora</name>
    <dbReference type="NCBI Taxonomy" id="2094558"/>
    <lineage>
        <taxon>Eukaryota</taxon>
        <taxon>Viridiplantae</taxon>
        <taxon>Streptophyta</taxon>
        <taxon>Embryophyta</taxon>
        <taxon>Tracheophyta</taxon>
        <taxon>Spermatophyta</taxon>
        <taxon>Magnoliopsida</taxon>
        <taxon>eudicotyledons</taxon>
        <taxon>Gunneridae</taxon>
        <taxon>Pentapetalae</taxon>
        <taxon>rosids</taxon>
        <taxon>fabids</taxon>
        <taxon>Rosales</taxon>
        <taxon>Rosaceae</taxon>
        <taxon>Amygdaloideae</taxon>
        <taxon>Amygdaleae</taxon>
        <taxon>Prunus</taxon>
    </lineage>
</organism>
<reference evidence="1 2" key="1">
    <citation type="submission" date="2018-02" db="EMBL/GenBank/DDBJ databases">
        <title>Draft genome of wild Prunus yedoensis var. nudiflora.</title>
        <authorList>
            <person name="Baek S."/>
            <person name="Kim J.-H."/>
            <person name="Choi K."/>
            <person name="Kim G.-B."/>
            <person name="Cho A."/>
            <person name="Jang H."/>
            <person name="Shin C.-H."/>
            <person name="Yu H.-J."/>
            <person name="Mun J.-H."/>
        </authorList>
    </citation>
    <scope>NUCLEOTIDE SEQUENCE [LARGE SCALE GENOMIC DNA]</scope>
    <source>
        <strain evidence="2">cv. Jeju island</strain>
        <tissue evidence="1">Leaf</tissue>
    </source>
</reference>
<protein>
    <submittedName>
        <fullName evidence="1">Uncharacterized protein</fullName>
    </submittedName>
</protein>
<sequence length="64" mass="6778">MHGQADRRAEIKGLGRVYGGLVAPVENGGFESEVGDYRGEIGWGRVHESGCEVEGFADLDAGTL</sequence>
<dbReference type="EMBL" id="PJQY01001507">
    <property type="protein sequence ID" value="PQQ02078.1"/>
    <property type="molecule type" value="Genomic_DNA"/>
</dbReference>
<evidence type="ECO:0000313" key="1">
    <source>
        <dbReference type="EMBL" id="PQQ02078.1"/>
    </source>
</evidence>
<accession>A0A314YCR1</accession>
<gene>
    <name evidence="1" type="ORF">Pyn_41025</name>
</gene>
<dbReference type="AlphaFoldDB" id="A0A314YCR1"/>
<proteinExistence type="predicted"/>
<dbReference type="Proteomes" id="UP000250321">
    <property type="component" value="Unassembled WGS sequence"/>
</dbReference>
<comment type="caution">
    <text evidence="1">The sequence shown here is derived from an EMBL/GenBank/DDBJ whole genome shotgun (WGS) entry which is preliminary data.</text>
</comment>
<keyword evidence="2" id="KW-1185">Reference proteome</keyword>
<name>A0A314YCR1_PRUYE</name>